<sequence length="408" mass="45107">MSAIQNTSSTTVSESFNAHRPLTLADVENPSTKHVIVGMSGGVDSSVSAVLLQQAGFKVEGLFMKNWEEDDGTEYCTAMDDLADAQAVCDKIGMKLHTANFAMEYWDRVFEHFLAEYKAGRTPNPDILCNKEIKFKAFLDYALTLGADYIATGHYTRRSVNYTNAEGDEVAQLLRGLDNNKDQSYFLHAVGGDKIAKTLFPVGELEKPVVRQIAENHDLATAKKKDSTGICFIGERRFKDFLQQYLPAQKGEILTDDNKVIGTHDGLMYYTLGQRGGIGIGGVKDRVEAPWFVLAKDLEKNRLIVGQGHEHPMLMSNELKAYKLDWIDGLPPADVFSDEGLACMEKSRYRQPDQACRVFATNTDGSEVRVVFDEPQRAVTPGQSAVFYIDEVCLGGGVIESIDAPCGF</sequence>
<keyword evidence="9 14" id="KW-0547">Nucleotide-binding</keyword>
<evidence type="ECO:0000256" key="8">
    <source>
        <dbReference type="ARBA" id="ARBA00022694"/>
    </source>
</evidence>
<feature type="active site" description="Cysteine persulfide intermediate" evidence="14">
    <location>
        <position position="231"/>
    </location>
</feature>
<keyword evidence="10 14" id="KW-0067">ATP-binding</keyword>
<feature type="domain" description="tRNA-specific 2-thiouridylase MnmA-like central" evidence="16">
    <location>
        <begin position="239"/>
        <end position="307"/>
    </location>
</feature>
<dbReference type="NCBIfam" id="NF001138">
    <property type="entry name" value="PRK00143.1"/>
    <property type="match status" value="1"/>
</dbReference>
<dbReference type="AlphaFoldDB" id="A0A6N7C0H5"/>
<dbReference type="Pfam" id="PF20259">
    <property type="entry name" value="tRNA_Me_trans_M"/>
    <property type="match status" value="1"/>
</dbReference>
<dbReference type="HAMAP" id="MF_00144">
    <property type="entry name" value="tRNA_thiouridyl_MnmA"/>
    <property type="match status" value="1"/>
</dbReference>
<dbReference type="EMBL" id="VZIZ01000015">
    <property type="protein sequence ID" value="KAF0568856.1"/>
    <property type="molecule type" value="Genomic_DNA"/>
</dbReference>
<dbReference type="PANTHER" id="PTHR11933">
    <property type="entry name" value="TRNA 5-METHYLAMINOMETHYL-2-THIOURIDYLATE -METHYLTRANSFERASE"/>
    <property type="match status" value="1"/>
</dbReference>
<evidence type="ECO:0000256" key="11">
    <source>
        <dbReference type="ARBA" id="ARBA00022884"/>
    </source>
</evidence>
<evidence type="ECO:0000256" key="6">
    <source>
        <dbReference type="ARBA" id="ARBA00022555"/>
    </source>
</evidence>
<dbReference type="CDD" id="cd01998">
    <property type="entry name" value="MnmA_TRMU-like"/>
    <property type="match status" value="1"/>
</dbReference>
<proteinExistence type="inferred from homology"/>
<evidence type="ECO:0000259" key="16">
    <source>
        <dbReference type="Pfam" id="PF20259"/>
    </source>
</evidence>
<feature type="binding site" evidence="14">
    <location>
        <position position="153"/>
    </location>
    <ligand>
        <name>ATP</name>
        <dbReference type="ChEBI" id="CHEBI:30616"/>
    </ligand>
</feature>
<dbReference type="GO" id="GO:0103016">
    <property type="term" value="F:tRNA-uridine 2-sulfurtransferase activity"/>
    <property type="evidence" value="ECO:0007669"/>
    <property type="project" value="UniProtKB-EC"/>
</dbReference>
<keyword evidence="5 14" id="KW-0963">Cytoplasm</keyword>
<reference evidence="17 18" key="1">
    <citation type="submission" date="2019-09" db="EMBL/GenBank/DDBJ databases">
        <title>Draft genome sequence of Psychrobacter nivimaris LAMA 639, in search for biotechnological relevant genes.</title>
        <authorList>
            <person name="Lima A.O.S."/>
            <person name="Staloch B.E.K."/>
            <person name="Freitas R.C."/>
            <person name="Niero H."/>
            <person name="Silva M.A.C."/>
        </authorList>
    </citation>
    <scope>NUCLEOTIDE SEQUENCE [LARGE SCALE GENOMIC DNA]</scope>
    <source>
        <strain evidence="17 18">LAMA 639</strain>
    </source>
</reference>
<evidence type="ECO:0000256" key="9">
    <source>
        <dbReference type="ARBA" id="ARBA00022741"/>
    </source>
</evidence>
<comment type="function">
    <text evidence="14">Catalyzes the 2-thiolation of uridine at the wobble position (U34) of tRNA, leading to the formation of s(2)U34.</text>
</comment>
<dbReference type="GO" id="GO:0000049">
    <property type="term" value="F:tRNA binding"/>
    <property type="evidence" value="ECO:0007669"/>
    <property type="project" value="UniProtKB-KW"/>
</dbReference>
<evidence type="ECO:0000256" key="4">
    <source>
        <dbReference type="ARBA" id="ARBA00013805"/>
    </source>
</evidence>
<evidence type="ECO:0000256" key="1">
    <source>
        <dbReference type="ARBA" id="ARBA00004496"/>
    </source>
</evidence>
<evidence type="ECO:0000256" key="12">
    <source>
        <dbReference type="ARBA" id="ARBA00023157"/>
    </source>
</evidence>
<comment type="catalytic activity">
    <reaction evidence="13 14">
        <text>S-sulfanyl-L-cysteinyl-[protein] + uridine(34) in tRNA + AH2 + ATP = 2-thiouridine(34) in tRNA + L-cysteinyl-[protein] + A + AMP + diphosphate + H(+)</text>
        <dbReference type="Rhea" id="RHEA:47032"/>
        <dbReference type="Rhea" id="RHEA-COMP:10131"/>
        <dbReference type="Rhea" id="RHEA-COMP:11726"/>
        <dbReference type="Rhea" id="RHEA-COMP:11727"/>
        <dbReference type="Rhea" id="RHEA-COMP:11728"/>
        <dbReference type="ChEBI" id="CHEBI:13193"/>
        <dbReference type="ChEBI" id="CHEBI:15378"/>
        <dbReference type="ChEBI" id="CHEBI:17499"/>
        <dbReference type="ChEBI" id="CHEBI:29950"/>
        <dbReference type="ChEBI" id="CHEBI:30616"/>
        <dbReference type="ChEBI" id="CHEBI:33019"/>
        <dbReference type="ChEBI" id="CHEBI:61963"/>
        <dbReference type="ChEBI" id="CHEBI:65315"/>
        <dbReference type="ChEBI" id="CHEBI:87170"/>
        <dbReference type="ChEBI" id="CHEBI:456215"/>
        <dbReference type="EC" id="2.8.1.13"/>
    </reaction>
</comment>
<dbReference type="InterPro" id="IPR023382">
    <property type="entry name" value="MnmA-like_central_sf"/>
</dbReference>
<dbReference type="SUPFAM" id="SSF52402">
    <property type="entry name" value="Adenine nucleotide alpha hydrolases-like"/>
    <property type="match status" value="1"/>
</dbReference>
<dbReference type="FunFam" id="2.30.30.280:FF:000001">
    <property type="entry name" value="tRNA-specific 2-thiouridylase MnmA"/>
    <property type="match status" value="1"/>
</dbReference>
<name>A0A6N7C0H5_9GAMM</name>
<dbReference type="FunFam" id="3.40.50.620:FF:000004">
    <property type="entry name" value="tRNA-specific 2-thiouridylase MnmA"/>
    <property type="match status" value="1"/>
</dbReference>
<dbReference type="EC" id="2.8.1.13" evidence="3 14"/>
<protein>
    <recommendedName>
        <fullName evidence="4 14">tRNA-specific 2-thiouridylase MnmA</fullName>
        <ecNumber evidence="3 14">2.8.1.13</ecNumber>
    </recommendedName>
</protein>
<accession>A0A6N7C0H5</accession>
<feature type="region of interest" description="Interaction with target base in tRNA" evidence="14">
    <location>
        <begin position="124"/>
        <end position="126"/>
    </location>
</feature>
<evidence type="ECO:0000256" key="3">
    <source>
        <dbReference type="ARBA" id="ARBA00011949"/>
    </source>
</evidence>
<evidence type="ECO:0000259" key="15">
    <source>
        <dbReference type="Pfam" id="PF20258"/>
    </source>
</evidence>
<feature type="binding site" evidence="14">
    <location>
        <position position="64"/>
    </location>
    <ligand>
        <name>ATP</name>
        <dbReference type="ChEBI" id="CHEBI:30616"/>
    </ligand>
</feature>
<comment type="caution">
    <text evidence="17">The sequence shown here is derived from an EMBL/GenBank/DDBJ whole genome shotgun (WGS) entry which is preliminary data.</text>
</comment>
<feature type="region of interest" description="Interaction with tRNA" evidence="14">
    <location>
        <begin position="348"/>
        <end position="349"/>
    </location>
</feature>
<dbReference type="FunFam" id="2.40.30.10:FF:000023">
    <property type="entry name" value="tRNA-specific 2-thiouridylase MnmA"/>
    <property type="match status" value="1"/>
</dbReference>
<dbReference type="InterPro" id="IPR046884">
    <property type="entry name" value="MnmA-like_central"/>
</dbReference>
<dbReference type="GO" id="GO:0005524">
    <property type="term" value="F:ATP binding"/>
    <property type="evidence" value="ECO:0007669"/>
    <property type="project" value="UniProtKB-KW"/>
</dbReference>
<evidence type="ECO:0000256" key="5">
    <source>
        <dbReference type="ARBA" id="ARBA00022490"/>
    </source>
</evidence>
<feature type="binding site" evidence="14">
    <location>
        <begin position="38"/>
        <end position="45"/>
    </location>
    <ligand>
        <name>ATP</name>
        <dbReference type="ChEBI" id="CHEBI:30616"/>
    </ligand>
</feature>
<evidence type="ECO:0000256" key="14">
    <source>
        <dbReference type="HAMAP-Rule" id="MF_00144"/>
    </source>
</evidence>
<feature type="domain" description="tRNA-specific 2-thiouridylase MnmA-like C-terminal" evidence="15">
    <location>
        <begin position="317"/>
        <end position="399"/>
    </location>
</feature>
<feature type="active site" description="Nucleophile" evidence="14">
    <location>
        <position position="129"/>
    </location>
</feature>
<feature type="region of interest" description="Interaction with tRNA" evidence="14">
    <location>
        <begin position="181"/>
        <end position="183"/>
    </location>
</feature>
<comment type="subcellular location">
    <subcellularLocation>
        <location evidence="1 14">Cytoplasm</location>
    </subcellularLocation>
</comment>
<evidence type="ECO:0000256" key="2">
    <source>
        <dbReference type="ARBA" id="ARBA00006191"/>
    </source>
</evidence>
<dbReference type="InterPro" id="IPR046885">
    <property type="entry name" value="MnmA-like_C"/>
</dbReference>
<dbReference type="GO" id="GO:0005737">
    <property type="term" value="C:cytoplasm"/>
    <property type="evidence" value="ECO:0007669"/>
    <property type="project" value="UniProtKB-SubCell"/>
</dbReference>
<dbReference type="Gene3D" id="2.30.30.280">
    <property type="entry name" value="Adenine nucleotide alpha hydrolases-like domains"/>
    <property type="match status" value="1"/>
</dbReference>
<dbReference type="Pfam" id="PF20258">
    <property type="entry name" value="tRNA_Me_trans_C"/>
    <property type="match status" value="1"/>
</dbReference>
<dbReference type="NCBIfam" id="TIGR00420">
    <property type="entry name" value="trmU"/>
    <property type="match status" value="1"/>
</dbReference>
<comment type="caution">
    <text evidence="14">Lacks conserved residue(s) required for the propagation of feature annotation.</text>
</comment>
<feature type="site" description="Interaction with tRNA" evidence="14">
    <location>
        <position position="154"/>
    </location>
</feature>
<dbReference type="RefSeq" id="WP_160021942.1">
    <property type="nucleotide sequence ID" value="NZ_VZIZ01000015.1"/>
</dbReference>
<feature type="site" description="Interaction with tRNA" evidence="14">
    <location>
        <position position="383"/>
    </location>
</feature>
<keyword evidence="18" id="KW-1185">Reference proteome</keyword>
<keyword evidence="8 14" id="KW-0819">tRNA processing</keyword>
<evidence type="ECO:0000313" key="18">
    <source>
        <dbReference type="Proteomes" id="UP000471465"/>
    </source>
</evidence>
<dbReference type="PANTHER" id="PTHR11933:SF5">
    <property type="entry name" value="MITOCHONDRIAL TRNA-SPECIFIC 2-THIOURIDYLASE 1"/>
    <property type="match status" value="1"/>
</dbReference>
<evidence type="ECO:0000256" key="7">
    <source>
        <dbReference type="ARBA" id="ARBA00022679"/>
    </source>
</evidence>
<dbReference type="InterPro" id="IPR014729">
    <property type="entry name" value="Rossmann-like_a/b/a_fold"/>
</dbReference>
<gene>
    <name evidence="14" type="primary">mnmA</name>
    <name evidence="17" type="ORF">FQV37_612</name>
</gene>
<organism evidence="17 18">
    <name type="scientific">Psychrobacter nivimaris</name>
    <dbReference type="NCBI Taxonomy" id="281738"/>
    <lineage>
        <taxon>Bacteria</taxon>
        <taxon>Pseudomonadati</taxon>
        <taxon>Pseudomonadota</taxon>
        <taxon>Gammaproteobacteria</taxon>
        <taxon>Moraxellales</taxon>
        <taxon>Moraxellaceae</taxon>
        <taxon>Psychrobacter</taxon>
    </lineage>
</organism>
<keyword evidence="6 14" id="KW-0820">tRNA-binding</keyword>
<comment type="similarity">
    <text evidence="2 14">Belongs to the MnmA/TRMU family.</text>
</comment>
<keyword evidence="7 14" id="KW-0808">Transferase</keyword>
<dbReference type="InterPro" id="IPR004506">
    <property type="entry name" value="MnmA-like"/>
</dbReference>
<dbReference type="Gene3D" id="2.40.30.10">
    <property type="entry name" value="Translation factors"/>
    <property type="match status" value="1"/>
</dbReference>
<evidence type="ECO:0000313" key="17">
    <source>
        <dbReference type="EMBL" id="KAF0568856.1"/>
    </source>
</evidence>
<dbReference type="Gene3D" id="3.40.50.620">
    <property type="entry name" value="HUPs"/>
    <property type="match status" value="1"/>
</dbReference>
<keyword evidence="11 14" id="KW-0694">RNA-binding</keyword>
<dbReference type="Pfam" id="PF03054">
    <property type="entry name" value="tRNA_Me_trans"/>
    <property type="match status" value="1"/>
</dbReference>
<evidence type="ECO:0000256" key="13">
    <source>
        <dbReference type="ARBA" id="ARBA00051542"/>
    </source>
</evidence>
<evidence type="ECO:0000256" key="10">
    <source>
        <dbReference type="ARBA" id="ARBA00022840"/>
    </source>
</evidence>
<dbReference type="GO" id="GO:0002143">
    <property type="term" value="P:tRNA wobble position uridine thiolation"/>
    <property type="evidence" value="ECO:0007669"/>
    <property type="project" value="TreeGrafter"/>
</dbReference>
<keyword evidence="12" id="KW-1015">Disulfide bond</keyword>
<dbReference type="Proteomes" id="UP000471465">
    <property type="component" value="Unassembled WGS sequence"/>
</dbReference>